<evidence type="ECO:0000313" key="7">
    <source>
        <dbReference type="Proteomes" id="UP000435112"/>
    </source>
</evidence>
<evidence type="ECO:0008006" key="8">
    <source>
        <dbReference type="Google" id="ProtNLM"/>
    </source>
</evidence>
<protein>
    <recommendedName>
        <fullName evidence="8">Secreted protein</fullName>
    </recommendedName>
</protein>
<evidence type="ECO:0000313" key="6">
    <source>
        <dbReference type="Proteomes" id="UP000434957"/>
    </source>
</evidence>
<dbReference type="AlphaFoldDB" id="A0A6A3KD68"/>
<dbReference type="Proteomes" id="UP000434957">
    <property type="component" value="Unassembled WGS sequence"/>
</dbReference>
<organism evidence="2 7">
    <name type="scientific">Phytophthora rubi</name>
    <dbReference type="NCBI Taxonomy" id="129364"/>
    <lineage>
        <taxon>Eukaryota</taxon>
        <taxon>Sar</taxon>
        <taxon>Stramenopiles</taxon>
        <taxon>Oomycota</taxon>
        <taxon>Peronosporomycetes</taxon>
        <taxon>Peronosporales</taxon>
        <taxon>Peronosporaceae</taxon>
        <taxon>Phytophthora</taxon>
    </lineage>
</organism>
<accession>A0A6A3KD68</accession>
<dbReference type="Proteomes" id="UP000429607">
    <property type="component" value="Unassembled WGS sequence"/>
</dbReference>
<comment type="caution">
    <text evidence="2">The sequence shown here is derived from an EMBL/GenBank/DDBJ whole genome shotgun (WGS) entry which is preliminary data.</text>
</comment>
<dbReference type="EMBL" id="QXFT01001389">
    <property type="protein sequence ID" value="KAE9319944.1"/>
    <property type="molecule type" value="Genomic_DNA"/>
</dbReference>
<proteinExistence type="predicted"/>
<name>A0A6A3KD68_9STRA</name>
<feature type="signal peptide" evidence="1">
    <location>
        <begin position="1"/>
        <end position="19"/>
    </location>
</feature>
<sequence length="122" mass="13338">MLPVPVVPVAALVAVTARALTAACGLGDFGGDCGDDEYVKENLAAAARTPRPRNCWSSTRQGGRHAARRRWGGGNPCPRGCPWACWCRRRRMGRWTGKVKNCGIYPIAAQYRGHDLFLLSVR</sequence>
<evidence type="ECO:0000313" key="5">
    <source>
        <dbReference type="Proteomes" id="UP000429607"/>
    </source>
</evidence>
<evidence type="ECO:0000313" key="2">
    <source>
        <dbReference type="EMBL" id="KAE9003548.1"/>
    </source>
</evidence>
<feature type="chain" id="PRO_5036379935" description="Secreted protein" evidence="1">
    <location>
        <begin position="20"/>
        <end position="122"/>
    </location>
</feature>
<dbReference type="EMBL" id="QXFU01001384">
    <property type="protein sequence ID" value="KAE9003548.1"/>
    <property type="molecule type" value="Genomic_DNA"/>
</dbReference>
<evidence type="ECO:0000313" key="4">
    <source>
        <dbReference type="EMBL" id="KAE9319944.1"/>
    </source>
</evidence>
<dbReference type="OrthoDB" id="10581818at2759"/>
<keyword evidence="1" id="KW-0732">Signal</keyword>
<dbReference type="Proteomes" id="UP000435112">
    <property type="component" value="Unassembled WGS sequence"/>
</dbReference>
<keyword evidence="6" id="KW-1185">Reference proteome</keyword>
<dbReference type="EMBL" id="QXFV01001321">
    <property type="protein sequence ID" value="KAE9008799.1"/>
    <property type="molecule type" value="Genomic_DNA"/>
</dbReference>
<gene>
    <name evidence="3" type="ORF">PR001_g16598</name>
    <name evidence="2" type="ORF">PR002_g17311</name>
    <name evidence="4" type="ORF">PR003_g17852</name>
</gene>
<evidence type="ECO:0000313" key="3">
    <source>
        <dbReference type="EMBL" id="KAE9008799.1"/>
    </source>
</evidence>
<evidence type="ECO:0000256" key="1">
    <source>
        <dbReference type="SAM" id="SignalP"/>
    </source>
</evidence>
<reference evidence="5 7" key="1">
    <citation type="submission" date="2018-09" db="EMBL/GenBank/DDBJ databases">
        <title>Genomic investigation of the strawberry pathogen Phytophthora fragariae indicates pathogenicity is determined by transcriptional variation in three key races.</title>
        <authorList>
            <person name="Adams T.M."/>
            <person name="Armitage A.D."/>
            <person name="Sobczyk M.K."/>
            <person name="Bates H.J."/>
            <person name="Dunwell J.M."/>
            <person name="Nellist C.F."/>
            <person name="Harrison R.J."/>
        </authorList>
    </citation>
    <scope>NUCLEOTIDE SEQUENCE [LARGE SCALE GENOMIC DNA]</scope>
    <source>
        <strain evidence="3 5">SCRP249</strain>
        <strain evidence="2 7">SCRP324</strain>
        <strain evidence="4 6">SCRP333</strain>
    </source>
</reference>